<organism evidence="1 2">
    <name type="scientific">Erysipelothrix piscisicarius</name>
    <dbReference type="NCBI Taxonomy" id="2485784"/>
    <lineage>
        <taxon>Bacteria</taxon>
        <taxon>Bacillati</taxon>
        <taxon>Bacillota</taxon>
        <taxon>Erysipelotrichia</taxon>
        <taxon>Erysipelotrichales</taxon>
        <taxon>Erysipelotrichaceae</taxon>
        <taxon>Erysipelothrix</taxon>
    </lineage>
</organism>
<keyword evidence="2" id="KW-1185">Reference proteome</keyword>
<proteinExistence type="predicted"/>
<dbReference type="Pfam" id="PF01987">
    <property type="entry name" value="AIM24"/>
    <property type="match status" value="1"/>
</dbReference>
<protein>
    <submittedName>
        <fullName evidence="1">TIGR00266 family protein</fullName>
    </submittedName>
</protein>
<dbReference type="RefSeq" id="WP_125164564.1">
    <property type="nucleotide sequence ID" value="NZ_CP034234.1"/>
</dbReference>
<name>A0A3Q8S7Z1_9FIRM</name>
<accession>A0A3Q8S7Z1</accession>
<dbReference type="SUPFAM" id="SSF51219">
    <property type="entry name" value="TRAP-like"/>
    <property type="match status" value="1"/>
</dbReference>
<dbReference type="EMBL" id="CP034234">
    <property type="protein sequence ID" value="AZK44391.1"/>
    <property type="molecule type" value="Genomic_DNA"/>
</dbReference>
<dbReference type="PANTHER" id="PTHR43657">
    <property type="entry name" value="TRYPTOPHAN RNA-BINDING ATTENUATOR PROTEIN-LIKE PROTEIN"/>
    <property type="match status" value="1"/>
</dbReference>
<evidence type="ECO:0000313" key="1">
    <source>
        <dbReference type="EMBL" id="AZK44391.1"/>
    </source>
</evidence>
<dbReference type="NCBIfam" id="TIGR00266">
    <property type="entry name" value="TIGR00266 family protein"/>
    <property type="match status" value="1"/>
</dbReference>
<dbReference type="InterPro" id="IPR016031">
    <property type="entry name" value="Trp_RNA-bd_attenuator-like_dom"/>
</dbReference>
<sequence>MEFKIEGTYPVLRCFLNEGESLVTSAGNMSWMTSNMTYKVHSGGGFKKAFGRAFSGEGFFQNTYTAEASNQEIAFAMSMPGVIKHIVMDGSKTFIAQKNAFLASEPGVEFSNEFTKKLSAGFFGGEGFILQKFSGIGNLFLEADGSLITYDLQAGESLLVDQGNLFMFETGVSYAIETVKGLSNKFFGGEGFFLVKLTGPGQVVLQTLPISNLAGEVNRVLPTSN</sequence>
<dbReference type="KEGG" id="eri:EEI45_06255"/>
<reference evidence="1 2" key="1">
    <citation type="journal article" date="2020" name="Int. J. Syst. Evol. Microbiol.">
        <title>Description of Erysipelothrix piscisicarius sp. nov., an emergent fish pathogen, and assessment of virulence using a tiger barb (Puntigrus tetrazona) infection model.</title>
        <authorList>
            <person name="Pomaranski E.K."/>
            <person name="Griffin M.J."/>
            <person name="Camus A.C."/>
            <person name="Armwood A.R."/>
            <person name="Shelley J."/>
            <person name="Waldbieser G.C."/>
            <person name="LaFrentz B.R."/>
            <person name="Garcia J.C."/>
            <person name="Yanong R."/>
            <person name="Soto E."/>
        </authorList>
    </citation>
    <scope>NUCLEOTIDE SEQUENCE [LARGE SCALE GENOMIC DNA]</scope>
    <source>
        <strain evidence="1 2">15TAL0474</strain>
    </source>
</reference>
<dbReference type="InterPro" id="IPR036983">
    <property type="entry name" value="AIM24_sf"/>
</dbReference>
<dbReference type="AlphaFoldDB" id="A0A3Q8S7Z1"/>
<dbReference type="Gene3D" id="3.60.160.10">
    <property type="entry name" value="Mitochondrial biogenesis AIM24"/>
    <property type="match status" value="1"/>
</dbReference>
<dbReference type="InterPro" id="IPR002838">
    <property type="entry name" value="AIM24"/>
</dbReference>
<gene>
    <name evidence="1" type="ORF">EEI45_06255</name>
</gene>
<dbReference type="Proteomes" id="UP000278804">
    <property type="component" value="Chromosome"/>
</dbReference>
<dbReference type="PANTHER" id="PTHR43657:SF1">
    <property type="entry name" value="ALTERED INHERITANCE OF MITOCHONDRIA PROTEIN 24, MITOCHONDRIAL"/>
    <property type="match status" value="1"/>
</dbReference>
<evidence type="ECO:0000313" key="2">
    <source>
        <dbReference type="Proteomes" id="UP000278804"/>
    </source>
</evidence>